<organism evidence="2 3">
    <name type="scientific">Candidatus Sulfuritelmatomonas gaucii</name>
    <dbReference type="NCBI Taxonomy" id="2043161"/>
    <lineage>
        <taxon>Bacteria</taxon>
        <taxon>Pseudomonadati</taxon>
        <taxon>Acidobacteriota</taxon>
        <taxon>Terriglobia</taxon>
        <taxon>Terriglobales</taxon>
        <taxon>Acidobacteriaceae</taxon>
        <taxon>Candidatus Sulfuritelmatomonas</taxon>
    </lineage>
</organism>
<evidence type="ECO:0000256" key="1">
    <source>
        <dbReference type="SAM" id="Phobius"/>
    </source>
</evidence>
<feature type="transmembrane region" description="Helical" evidence="1">
    <location>
        <begin position="30"/>
        <end position="53"/>
    </location>
</feature>
<sequence>MFMHFLIFGIGFYFLPAIIAAVRHTHNATGILLLNVFLGWTVVGWFVALLMAICSRPYYACYYHRGW</sequence>
<dbReference type="Proteomes" id="UP000239735">
    <property type="component" value="Unassembled WGS sequence"/>
</dbReference>
<evidence type="ECO:0000313" key="3">
    <source>
        <dbReference type="Proteomes" id="UP000239735"/>
    </source>
</evidence>
<keyword evidence="1" id="KW-0472">Membrane</keyword>
<keyword evidence="1" id="KW-1133">Transmembrane helix</keyword>
<dbReference type="Pfam" id="PF14373">
    <property type="entry name" value="Imm_superinfect"/>
    <property type="match status" value="1"/>
</dbReference>
<accession>A0A2N9M0E7</accession>
<protein>
    <recommendedName>
        <fullName evidence="4">Superinfection immunity protein</fullName>
    </recommendedName>
</protein>
<dbReference type="EMBL" id="OKRB01000130">
    <property type="protein sequence ID" value="SPE28952.1"/>
    <property type="molecule type" value="Genomic_DNA"/>
</dbReference>
<evidence type="ECO:0008006" key="4">
    <source>
        <dbReference type="Google" id="ProtNLM"/>
    </source>
</evidence>
<name>A0A2N9M0E7_9BACT</name>
<keyword evidence="1" id="KW-0812">Transmembrane</keyword>
<dbReference type="AlphaFoldDB" id="A0A2N9M0E7"/>
<proteinExistence type="predicted"/>
<gene>
    <name evidence="2" type="ORF">SBA5_70059</name>
</gene>
<evidence type="ECO:0000313" key="2">
    <source>
        <dbReference type="EMBL" id="SPE28952.1"/>
    </source>
</evidence>
<dbReference type="InterPro" id="IPR016410">
    <property type="entry name" value="Phage_imm"/>
</dbReference>
<reference evidence="3" key="1">
    <citation type="submission" date="2018-02" db="EMBL/GenBank/DDBJ databases">
        <authorList>
            <person name="Hausmann B."/>
        </authorList>
    </citation>
    <scope>NUCLEOTIDE SEQUENCE [LARGE SCALE GENOMIC DNA]</scope>
    <source>
        <strain evidence="3">Peat soil MAG SbA5</strain>
    </source>
</reference>